<dbReference type="OrthoDB" id="9773582at2"/>
<dbReference type="PANTHER" id="PTHR14969:SF13">
    <property type="entry name" value="AT30094P"/>
    <property type="match status" value="1"/>
</dbReference>
<dbReference type="SUPFAM" id="SSF48317">
    <property type="entry name" value="Acid phosphatase/Vanadium-dependent haloperoxidase"/>
    <property type="match status" value="1"/>
</dbReference>
<reference evidence="2 3" key="1">
    <citation type="submission" date="2016-10" db="EMBL/GenBank/DDBJ databases">
        <authorList>
            <person name="de Groot N.N."/>
        </authorList>
    </citation>
    <scope>NUCLEOTIDE SEQUENCE [LARGE SCALE GENOMIC DNA]</scope>
    <source>
        <strain evidence="2 3">CGMCC 1.10076</strain>
    </source>
</reference>
<name>A0A1G9AK28_9FLAO</name>
<evidence type="ECO:0000313" key="2">
    <source>
        <dbReference type="EMBL" id="SDK27677.1"/>
    </source>
</evidence>
<organism evidence="2 3">
    <name type="scientific">Flavobacterium noncentrifugens</name>
    <dbReference type="NCBI Taxonomy" id="1128970"/>
    <lineage>
        <taxon>Bacteria</taxon>
        <taxon>Pseudomonadati</taxon>
        <taxon>Bacteroidota</taxon>
        <taxon>Flavobacteriia</taxon>
        <taxon>Flavobacteriales</taxon>
        <taxon>Flavobacteriaceae</taxon>
        <taxon>Flavobacterium</taxon>
    </lineage>
</organism>
<dbReference type="Pfam" id="PF01569">
    <property type="entry name" value="PAP2"/>
    <property type="match status" value="1"/>
</dbReference>
<dbReference type="Proteomes" id="UP000199580">
    <property type="component" value="Unassembled WGS sequence"/>
</dbReference>
<dbReference type="CDD" id="cd03394">
    <property type="entry name" value="PAP2_like_5"/>
    <property type="match status" value="1"/>
</dbReference>
<dbReference type="InterPro" id="IPR000326">
    <property type="entry name" value="PAP2/HPO"/>
</dbReference>
<keyword evidence="3" id="KW-1185">Reference proteome</keyword>
<evidence type="ECO:0000259" key="1">
    <source>
        <dbReference type="SMART" id="SM00014"/>
    </source>
</evidence>
<feature type="domain" description="Phosphatidic acid phosphatase type 2/haloperoxidase" evidence="1">
    <location>
        <begin position="114"/>
        <end position="214"/>
    </location>
</feature>
<protein>
    <submittedName>
        <fullName evidence="2">PAP2 superfamily protein</fullName>
    </submittedName>
</protein>
<sequence length="253" mass="28384">MIKNPVFLLLTFGVIGLQAQQIPQDSIILDSKSKNLNFSYKHLIIPTVLIAYGAWGLKSDQLIRYNRELRNEIIENPHKQFPIDDYSRYAPVVAVYGLNALGIKGKHNFKDRTVIMLTSNIIMCTTVMAVKKSIKSERPDESNLSSFPSGHTATAFAGAEFMWQEYKDKSVWYGISAYAVATGTGIFRMYNNKHWLSDVAAGAGVGILSTKVAYWIHPYVNKLIFGTKETKMPTSFMPYYNGKQVGFGLATTF</sequence>
<proteinExistence type="predicted"/>
<dbReference type="PANTHER" id="PTHR14969">
    <property type="entry name" value="SPHINGOSINE-1-PHOSPHATE PHOSPHOHYDROLASE"/>
    <property type="match status" value="1"/>
</dbReference>
<dbReference type="RefSeq" id="WP_091397721.1">
    <property type="nucleotide sequence ID" value="NZ_BKAI01000007.1"/>
</dbReference>
<dbReference type="AlphaFoldDB" id="A0A1G9AK28"/>
<dbReference type="SMART" id="SM00014">
    <property type="entry name" value="acidPPc"/>
    <property type="match status" value="1"/>
</dbReference>
<dbReference type="InterPro" id="IPR036938">
    <property type="entry name" value="PAP2/HPO_sf"/>
</dbReference>
<dbReference type="EMBL" id="FNEZ01000005">
    <property type="protein sequence ID" value="SDK27677.1"/>
    <property type="molecule type" value="Genomic_DNA"/>
</dbReference>
<dbReference type="Gene3D" id="1.20.144.10">
    <property type="entry name" value="Phosphatidic acid phosphatase type 2/haloperoxidase"/>
    <property type="match status" value="1"/>
</dbReference>
<gene>
    <name evidence="2" type="ORF">SAMN04487935_2937</name>
</gene>
<evidence type="ECO:0000313" key="3">
    <source>
        <dbReference type="Proteomes" id="UP000199580"/>
    </source>
</evidence>
<accession>A0A1G9AK28</accession>
<dbReference type="STRING" id="1128970.SAMN04487935_2937"/>